<protein>
    <recommendedName>
        <fullName evidence="1">ESAT-6-like protein</fullName>
    </recommendedName>
</protein>
<comment type="similarity">
    <text evidence="1">Belongs to the WXG100 family.</text>
</comment>
<dbReference type="Gene3D" id="1.10.287.1060">
    <property type="entry name" value="ESAT-6-like"/>
    <property type="match status" value="1"/>
</dbReference>
<comment type="caution">
    <text evidence="3">The sequence shown here is derived from an EMBL/GenBank/DDBJ whole genome shotgun (WGS) entry which is preliminary data.</text>
</comment>
<gene>
    <name evidence="3" type="ORF">FHS18_003059</name>
</gene>
<feature type="coiled-coil region" evidence="2">
    <location>
        <begin position="64"/>
        <end position="102"/>
    </location>
</feature>
<reference evidence="3 4" key="1">
    <citation type="submission" date="2020-08" db="EMBL/GenBank/DDBJ databases">
        <title>Genomic Encyclopedia of Type Strains, Phase III (KMG-III): the genomes of soil and plant-associated and newly described type strains.</title>
        <authorList>
            <person name="Whitman W."/>
        </authorList>
    </citation>
    <scope>NUCLEOTIDE SEQUENCE [LARGE SCALE GENOMIC DNA]</scope>
    <source>
        <strain evidence="3 4">CECT 5862</strain>
    </source>
</reference>
<dbReference type="NCBIfam" id="TIGR03930">
    <property type="entry name" value="WXG100_ESAT6"/>
    <property type="match status" value="1"/>
</dbReference>
<dbReference type="Pfam" id="PF06013">
    <property type="entry name" value="WXG100"/>
    <property type="match status" value="1"/>
</dbReference>
<evidence type="ECO:0000256" key="2">
    <source>
        <dbReference type="SAM" id="Coils"/>
    </source>
</evidence>
<evidence type="ECO:0000313" key="3">
    <source>
        <dbReference type="EMBL" id="MBB3110991.1"/>
    </source>
</evidence>
<sequence>MDSSRYRQLASEYEEAAGRVQESQNRVQQTVANNGPHWKGELRDKFTSDYEDTQSAYRTYYHDLIHTGQQLRRAADKIDELKREIERQERREREERERRAREAK</sequence>
<dbReference type="SUPFAM" id="SSF140453">
    <property type="entry name" value="EsxAB dimer-like"/>
    <property type="match status" value="1"/>
</dbReference>
<proteinExistence type="inferred from homology"/>
<organism evidence="3 4">
    <name type="scientific">Paenibacillus phyllosphaerae</name>
    <dbReference type="NCBI Taxonomy" id="274593"/>
    <lineage>
        <taxon>Bacteria</taxon>
        <taxon>Bacillati</taxon>
        <taxon>Bacillota</taxon>
        <taxon>Bacilli</taxon>
        <taxon>Bacillales</taxon>
        <taxon>Paenibacillaceae</taxon>
        <taxon>Paenibacillus</taxon>
    </lineage>
</organism>
<dbReference type="Proteomes" id="UP000570361">
    <property type="component" value="Unassembled WGS sequence"/>
</dbReference>
<name>A0A7W5AZN2_9BACL</name>
<dbReference type="EMBL" id="JACHXK010000006">
    <property type="protein sequence ID" value="MBB3110991.1"/>
    <property type="molecule type" value="Genomic_DNA"/>
</dbReference>
<dbReference type="InterPro" id="IPR010310">
    <property type="entry name" value="T7SS_ESAT-6-like"/>
</dbReference>
<dbReference type="InterPro" id="IPR036689">
    <property type="entry name" value="ESAT-6-like_sf"/>
</dbReference>
<accession>A0A7W5AZN2</accession>
<dbReference type="AlphaFoldDB" id="A0A7W5AZN2"/>
<keyword evidence="4" id="KW-1185">Reference proteome</keyword>
<evidence type="ECO:0000256" key="1">
    <source>
        <dbReference type="RuleBase" id="RU362001"/>
    </source>
</evidence>
<evidence type="ECO:0000313" key="4">
    <source>
        <dbReference type="Proteomes" id="UP000570361"/>
    </source>
</evidence>
<dbReference type="RefSeq" id="WP_183600889.1">
    <property type="nucleotide sequence ID" value="NZ_JACHXK010000006.1"/>
</dbReference>
<keyword evidence="2" id="KW-0175">Coiled coil</keyword>